<dbReference type="AlphaFoldDB" id="J4HTM3"/>
<accession>J4HTM3</accession>
<evidence type="ECO:0000256" key="1">
    <source>
        <dbReference type="SAM" id="MobiDB-lite"/>
    </source>
</evidence>
<feature type="region of interest" description="Disordered" evidence="1">
    <location>
        <begin position="1"/>
        <end position="168"/>
    </location>
</feature>
<dbReference type="InParanoid" id="J4HTM3"/>
<feature type="compositionally biased region" description="Basic and acidic residues" evidence="1">
    <location>
        <begin position="192"/>
        <end position="212"/>
    </location>
</feature>
<dbReference type="EMBL" id="HE796942">
    <property type="protein sequence ID" value="CCL99602.1"/>
    <property type="molecule type" value="Genomic_DNA"/>
</dbReference>
<protein>
    <submittedName>
        <fullName evidence="2">Uncharacterized protein</fullName>
    </submittedName>
</protein>
<dbReference type="STRING" id="599839.J4HTM3"/>
<dbReference type="GeneID" id="24094513"/>
<evidence type="ECO:0000313" key="3">
    <source>
        <dbReference type="Proteomes" id="UP000006352"/>
    </source>
</evidence>
<keyword evidence="3" id="KW-1185">Reference proteome</keyword>
<sequence>MASAVRSFVVFKDDAPPSPSKSTESDDVNLPIPIAVAPPPPGPLLVYCPDKENINPTTGARANTDPTTKKRKTNVLATKLHIPPPSKKQKESKEAKKRGLTADSTSTSSTGRAVVEKKVKRILTSKRNGNVGPSRARRSPSLPRVTEEVDAEPVKDTESERLSQVAADVRCYELTVMPLADLSKAYEQSPPPEDHATPVDPPKEEPEAKEQEQLVETEEGPEKIPSPAPSSRESSSPSPAGLAIFSTPERKRIYSAFTFSTPSRSGERYATLRGSSVDRFSDLDI</sequence>
<evidence type="ECO:0000313" key="2">
    <source>
        <dbReference type="EMBL" id="CCL99602.1"/>
    </source>
</evidence>
<dbReference type="RefSeq" id="XP_012178885.1">
    <property type="nucleotide sequence ID" value="XM_012323495.1"/>
</dbReference>
<feature type="compositionally biased region" description="Polar residues" evidence="1">
    <location>
        <begin position="102"/>
        <end position="111"/>
    </location>
</feature>
<gene>
    <name evidence="2" type="ORF">FIBRA_01620</name>
</gene>
<proteinExistence type="predicted"/>
<organism evidence="2 3">
    <name type="scientific">Fibroporia radiculosa</name>
    <dbReference type="NCBI Taxonomy" id="599839"/>
    <lineage>
        <taxon>Eukaryota</taxon>
        <taxon>Fungi</taxon>
        <taxon>Dikarya</taxon>
        <taxon>Basidiomycota</taxon>
        <taxon>Agaricomycotina</taxon>
        <taxon>Agaricomycetes</taxon>
        <taxon>Polyporales</taxon>
        <taxon>Fibroporiaceae</taxon>
        <taxon>Fibroporia</taxon>
    </lineage>
</organism>
<feature type="compositionally biased region" description="Polar residues" evidence="1">
    <location>
        <begin position="54"/>
        <end position="66"/>
    </location>
</feature>
<feature type="region of interest" description="Disordered" evidence="1">
    <location>
        <begin position="182"/>
        <end position="247"/>
    </location>
</feature>
<dbReference type="OrthoDB" id="3265369at2759"/>
<name>J4HTM3_9APHY</name>
<feature type="compositionally biased region" description="Low complexity" evidence="1">
    <location>
        <begin position="229"/>
        <end position="239"/>
    </location>
</feature>
<dbReference type="HOGENOM" id="CLU_1023685_0_0_1"/>
<dbReference type="Proteomes" id="UP000006352">
    <property type="component" value="Unassembled WGS sequence"/>
</dbReference>
<feature type="compositionally biased region" description="Basic and acidic residues" evidence="1">
    <location>
        <begin position="152"/>
        <end position="161"/>
    </location>
</feature>
<reference evidence="2 3" key="1">
    <citation type="journal article" date="2012" name="Appl. Environ. Microbiol.">
        <title>Short-read sequencing for genomic analysis of the brown rot fungus Fibroporia radiculosa.</title>
        <authorList>
            <person name="Tang J.D."/>
            <person name="Perkins A.D."/>
            <person name="Sonstegard T.S."/>
            <person name="Schroeder S.G."/>
            <person name="Burgess S.C."/>
            <person name="Diehl S.V."/>
        </authorList>
    </citation>
    <scope>NUCLEOTIDE SEQUENCE [LARGE SCALE GENOMIC DNA]</scope>
    <source>
        <strain evidence="2 3">TFFH 294</strain>
    </source>
</reference>